<dbReference type="GO" id="GO:0008311">
    <property type="term" value="F:double-stranded DNA 3'-5' DNA exonuclease activity"/>
    <property type="evidence" value="ECO:0007669"/>
    <property type="project" value="TreeGrafter"/>
</dbReference>
<dbReference type="PANTHER" id="PTHR22748:SF11">
    <property type="entry name" value="OS07G0184032 PROTEIN"/>
    <property type="match status" value="1"/>
</dbReference>
<dbReference type="InterPro" id="IPR036691">
    <property type="entry name" value="Endo/exonu/phosph_ase_sf"/>
</dbReference>
<name>A0A9W7MRI8_HIBTR</name>
<evidence type="ECO:0000313" key="7">
    <source>
        <dbReference type="EMBL" id="GMJ08845.1"/>
    </source>
</evidence>
<dbReference type="GO" id="GO:0005634">
    <property type="term" value="C:nucleus"/>
    <property type="evidence" value="ECO:0007669"/>
    <property type="project" value="TreeGrafter"/>
</dbReference>
<feature type="domain" description="Endonuclease/exonuclease/phosphatase" evidence="6">
    <location>
        <begin position="7"/>
        <end position="228"/>
    </location>
</feature>
<accession>A0A9W7MRI8</accession>
<dbReference type="EMBL" id="BSYR01000052">
    <property type="protein sequence ID" value="GMJ08845.1"/>
    <property type="molecule type" value="Genomic_DNA"/>
</dbReference>
<protein>
    <recommendedName>
        <fullName evidence="6">Endonuclease/exonuclease/phosphatase domain-containing protein</fullName>
    </recommendedName>
</protein>
<comment type="cofactor">
    <cofactor evidence="1">
        <name>Mg(2+)</name>
        <dbReference type="ChEBI" id="CHEBI:18420"/>
    </cofactor>
</comment>
<dbReference type="InterPro" id="IPR005135">
    <property type="entry name" value="Endo/exonuclease/phosphatase"/>
</dbReference>
<evidence type="ECO:0000256" key="5">
    <source>
        <dbReference type="ARBA" id="ARBA00022842"/>
    </source>
</evidence>
<dbReference type="Gene3D" id="3.60.10.10">
    <property type="entry name" value="Endonuclease/exonuclease/phosphatase"/>
    <property type="match status" value="1"/>
</dbReference>
<dbReference type="GO" id="GO:0003906">
    <property type="term" value="F:DNA-(apurinic or apyrimidinic site) endonuclease activity"/>
    <property type="evidence" value="ECO:0007669"/>
    <property type="project" value="TreeGrafter"/>
</dbReference>
<dbReference type="GO" id="GO:0046872">
    <property type="term" value="F:metal ion binding"/>
    <property type="evidence" value="ECO:0007669"/>
    <property type="project" value="UniProtKB-KW"/>
</dbReference>
<comment type="similarity">
    <text evidence="2">Belongs to the DNA repair enzymes AP/ExoA family.</text>
</comment>
<reference evidence="7" key="1">
    <citation type="submission" date="2023-05" db="EMBL/GenBank/DDBJ databases">
        <title>Genome and transcriptome analyses reveal genes involved in the formation of fine ridges on petal epidermal cells in Hibiscus trionum.</title>
        <authorList>
            <person name="Koshimizu S."/>
            <person name="Masuda S."/>
            <person name="Ishii T."/>
            <person name="Shirasu K."/>
            <person name="Hoshino A."/>
            <person name="Arita M."/>
        </authorList>
    </citation>
    <scope>NUCLEOTIDE SEQUENCE</scope>
    <source>
        <strain evidence="7">Hamamatsu line</strain>
    </source>
</reference>
<dbReference type="Pfam" id="PF03372">
    <property type="entry name" value="Exo_endo_phos"/>
    <property type="match status" value="1"/>
</dbReference>
<dbReference type="AlphaFoldDB" id="A0A9W7MRI8"/>
<dbReference type="GO" id="GO:0008081">
    <property type="term" value="F:phosphoric diester hydrolase activity"/>
    <property type="evidence" value="ECO:0007669"/>
    <property type="project" value="TreeGrafter"/>
</dbReference>
<evidence type="ECO:0000256" key="3">
    <source>
        <dbReference type="ARBA" id="ARBA00022723"/>
    </source>
</evidence>
<dbReference type="PANTHER" id="PTHR22748">
    <property type="entry name" value="AP ENDONUCLEASE"/>
    <property type="match status" value="1"/>
</dbReference>
<keyword evidence="5" id="KW-0460">Magnesium</keyword>
<dbReference type="GO" id="GO:0006284">
    <property type="term" value="P:base-excision repair"/>
    <property type="evidence" value="ECO:0007669"/>
    <property type="project" value="TreeGrafter"/>
</dbReference>
<evidence type="ECO:0000256" key="1">
    <source>
        <dbReference type="ARBA" id="ARBA00001946"/>
    </source>
</evidence>
<dbReference type="SUPFAM" id="SSF56219">
    <property type="entry name" value="DNase I-like"/>
    <property type="match status" value="1"/>
</dbReference>
<dbReference type="Proteomes" id="UP001165190">
    <property type="component" value="Unassembled WGS sequence"/>
</dbReference>
<evidence type="ECO:0000256" key="2">
    <source>
        <dbReference type="ARBA" id="ARBA00007092"/>
    </source>
</evidence>
<gene>
    <name evidence="7" type="ORF">HRI_004553700</name>
</gene>
<keyword evidence="8" id="KW-1185">Reference proteome</keyword>
<sequence length="228" mass="25627">MRWEEKVSWNIRGLGRPEKVKEVRNVIFESKCKICLLQETKLVNIKLWLEKQLKGSSFRGMVVSPSVEASRGLISLWDSNFLMIESTVITSRFIAMVGSLGSGNKKCGIINIYASNDSCERRSFFEEVSLFIANLNLPVIVGGDFNDVMCADERIEASTGSKSGLLLGNFILKNNLLDLPLQGERFTWFRGGTSIAASRLDIIILSPEVFSWFSSMHQRTLPRSLSDH</sequence>
<keyword evidence="4" id="KW-0378">Hydrolase</keyword>
<keyword evidence="3" id="KW-0479">Metal-binding</keyword>
<organism evidence="7 8">
    <name type="scientific">Hibiscus trionum</name>
    <name type="common">Flower of an hour</name>
    <dbReference type="NCBI Taxonomy" id="183268"/>
    <lineage>
        <taxon>Eukaryota</taxon>
        <taxon>Viridiplantae</taxon>
        <taxon>Streptophyta</taxon>
        <taxon>Embryophyta</taxon>
        <taxon>Tracheophyta</taxon>
        <taxon>Spermatophyta</taxon>
        <taxon>Magnoliopsida</taxon>
        <taxon>eudicotyledons</taxon>
        <taxon>Gunneridae</taxon>
        <taxon>Pentapetalae</taxon>
        <taxon>rosids</taxon>
        <taxon>malvids</taxon>
        <taxon>Malvales</taxon>
        <taxon>Malvaceae</taxon>
        <taxon>Malvoideae</taxon>
        <taxon>Hibiscus</taxon>
    </lineage>
</organism>
<dbReference type="OrthoDB" id="1750912at2759"/>
<comment type="caution">
    <text evidence="7">The sequence shown here is derived from an EMBL/GenBank/DDBJ whole genome shotgun (WGS) entry which is preliminary data.</text>
</comment>
<evidence type="ECO:0000313" key="8">
    <source>
        <dbReference type="Proteomes" id="UP001165190"/>
    </source>
</evidence>
<evidence type="ECO:0000256" key="4">
    <source>
        <dbReference type="ARBA" id="ARBA00022801"/>
    </source>
</evidence>
<proteinExistence type="inferred from homology"/>
<dbReference type="InterPro" id="IPR004808">
    <property type="entry name" value="AP_endonuc_1"/>
</dbReference>
<evidence type="ECO:0000259" key="6">
    <source>
        <dbReference type="Pfam" id="PF03372"/>
    </source>
</evidence>